<evidence type="ECO:0000259" key="2">
    <source>
        <dbReference type="Pfam" id="PF13439"/>
    </source>
</evidence>
<dbReference type="PANTHER" id="PTHR45947">
    <property type="entry name" value="SULFOQUINOVOSYL TRANSFERASE SQD2"/>
    <property type="match status" value="1"/>
</dbReference>
<feature type="domain" description="Glycosyltransferase subfamily 4-like N-terminal" evidence="2">
    <location>
        <begin position="20"/>
        <end position="204"/>
    </location>
</feature>
<reference evidence="3 4" key="1">
    <citation type="submission" date="2016-03" db="EMBL/GenBank/DDBJ databases">
        <authorList>
            <person name="Ploux O."/>
        </authorList>
    </citation>
    <scope>NUCLEOTIDE SEQUENCE [LARGE SCALE GENOMIC DNA]</scope>
    <source>
        <strain evidence="3 4">R-45370</strain>
    </source>
</reference>
<name>A0A177NRH3_9GAMM</name>
<dbReference type="Proteomes" id="UP000078476">
    <property type="component" value="Unassembled WGS sequence"/>
</dbReference>
<keyword evidence="4" id="KW-1185">Reference proteome</keyword>
<evidence type="ECO:0000259" key="1">
    <source>
        <dbReference type="Pfam" id="PF00534"/>
    </source>
</evidence>
<evidence type="ECO:0000313" key="3">
    <source>
        <dbReference type="EMBL" id="OAI20501.1"/>
    </source>
</evidence>
<organism evidence="3 4">
    <name type="scientific">Methylomonas lenta</name>
    <dbReference type="NCBI Taxonomy" id="980561"/>
    <lineage>
        <taxon>Bacteria</taxon>
        <taxon>Pseudomonadati</taxon>
        <taxon>Pseudomonadota</taxon>
        <taxon>Gammaproteobacteria</taxon>
        <taxon>Methylococcales</taxon>
        <taxon>Methylococcaceae</taxon>
        <taxon>Methylomonas</taxon>
    </lineage>
</organism>
<evidence type="ECO:0000313" key="4">
    <source>
        <dbReference type="Proteomes" id="UP000078476"/>
    </source>
</evidence>
<dbReference type="PANTHER" id="PTHR45947:SF3">
    <property type="entry name" value="SULFOQUINOVOSYL TRANSFERASE SQD2"/>
    <property type="match status" value="1"/>
</dbReference>
<dbReference type="SUPFAM" id="SSF53756">
    <property type="entry name" value="UDP-Glycosyltransferase/glycogen phosphorylase"/>
    <property type="match status" value="1"/>
</dbReference>
<dbReference type="Gene3D" id="3.40.50.2000">
    <property type="entry name" value="Glycogen Phosphorylase B"/>
    <property type="match status" value="2"/>
</dbReference>
<proteinExistence type="predicted"/>
<dbReference type="Pfam" id="PF00534">
    <property type="entry name" value="Glycos_transf_1"/>
    <property type="match status" value="1"/>
</dbReference>
<dbReference type="STRING" id="980561.A1359_03315"/>
<comment type="caution">
    <text evidence="3">The sequence shown here is derived from an EMBL/GenBank/DDBJ whole genome shotgun (WGS) entry which is preliminary data.</text>
</comment>
<sequence>MAPKDQPKHILYVENGIGYGGAIICLRHLVRNLDRSKYLPMVVTGRTGPQYREIAEEALWKHIPDRLIDIVSLQRILAAQTWPDKLPGIRFLTQQLLARLDDLINFLPFFIRLLWTAWRFKADLIHANNEPLCNRAALLVAKCLSIPSICHVRGDQNGSHSMRWAYSLPDHFISVSNWVANSVHKKLDIPNEKISVIYDGIELEKLDINADGNSFRKQFEIPQEAFVVGLVGLLIPWKGQELYLDAAGLIKDKIPNLKMMIIGGTPEDCIDYENELKQRVIEDKLQAIIKFTGHIDNMQQVYAGLNIVVSASTSPEPLGTVVIEAMAMGRVLLGPNHGGASEMITSGETGLLFNPGEADSLAESIIQLYQSERTRQHLGQAARANALKAFSIKKHTQAVEGIYSNLLSKKPCSIN</sequence>
<protein>
    <recommendedName>
        <fullName evidence="5">Glycosyl transferase family 1</fullName>
    </recommendedName>
</protein>
<dbReference type="InterPro" id="IPR001296">
    <property type="entry name" value="Glyco_trans_1"/>
</dbReference>
<dbReference type="GO" id="GO:0016758">
    <property type="term" value="F:hexosyltransferase activity"/>
    <property type="evidence" value="ECO:0007669"/>
    <property type="project" value="TreeGrafter"/>
</dbReference>
<dbReference type="Pfam" id="PF13439">
    <property type="entry name" value="Glyco_transf_4"/>
    <property type="match status" value="1"/>
</dbReference>
<dbReference type="InterPro" id="IPR050194">
    <property type="entry name" value="Glycosyltransferase_grp1"/>
</dbReference>
<feature type="domain" description="Glycosyl transferase family 1" evidence="1">
    <location>
        <begin position="215"/>
        <end position="383"/>
    </location>
</feature>
<dbReference type="CDD" id="cd03801">
    <property type="entry name" value="GT4_PimA-like"/>
    <property type="match status" value="1"/>
</dbReference>
<dbReference type="EMBL" id="LUUI01000044">
    <property type="protein sequence ID" value="OAI20501.1"/>
    <property type="molecule type" value="Genomic_DNA"/>
</dbReference>
<dbReference type="InterPro" id="IPR028098">
    <property type="entry name" value="Glyco_trans_4-like_N"/>
</dbReference>
<gene>
    <name evidence="3" type="ORF">A1359_03315</name>
</gene>
<dbReference type="RefSeq" id="WP_066977884.1">
    <property type="nucleotide sequence ID" value="NZ_LUUI01000044.1"/>
</dbReference>
<accession>A0A177NRH3</accession>
<dbReference type="AlphaFoldDB" id="A0A177NRH3"/>
<dbReference type="OrthoDB" id="9775208at2"/>
<evidence type="ECO:0008006" key="5">
    <source>
        <dbReference type="Google" id="ProtNLM"/>
    </source>
</evidence>